<keyword evidence="1" id="KW-0472">Membrane</keyword>
<keyword evidence="3" id="KW-1185">Reference proteome</keyword>
<evidence type="ECO:0000256" key="1">
    <source>
        <dbReference type="SAM" id="Phobius"/>
    </source>
</evidence>
<dbReference type="STRING" id="1194090.SAMN05443144_1502"/>
<feature type="transmembrane region" description="Helical" evidence="1">
    <location>
        <begin position="49"/>
        <end position="67"/>
    </location>
</feature>
<dbReference type="Proteomes" id="UP000184041">
    <property type="component" value="Unassembled WGS sequence"/>
</dbReference>
<feature type="transmembrane region" description="Helical" evidence="1">
    <location>
        <begin position="21"/>
        <end position="43"/>
    </location>
</feature>
<protein>
    <submittedName>
        <fullName evidence="2">Uncharacterized protein</fullName>
    </submittedName>
</protein>
<name>A0A1M5M331_9BACT</name>
<organism evidence="2 3">
    <name type="scientific">Fodinibius roseus</name>
    <dbReference type="NCBI Taxonomy" id="1194090"/>
    <lineage>
        <taxon>Bacteria</taxon>
        <taxon>Pseudomonadati</taxon>
        <taxon>Balneolota</taxon>
        <taxon>Balneolia</taxon>
        <taxon>Balneolales</taxon>
        <taxon>Balneolaceae</taxon>
        <taxon>Fodinibius</taxon>
    </lineage>
</organism>
<gene>
    <name evidence="2" type="ORF">SAMN05443144_1502</name>
</gene>
<keyword evidence="1" id="KW-1133">Transmembrane helix</keyword>
<evidence type="ECO:0000313" key="2">
    <source>
        <dbReference type="EMBL" id="SHG71626.1"/>
    </source>
</evidence>
<reference evidence="2 3" key="1">
    <citation type="submission" date="2016-11" db="EMBL/GenBank/DDBJ databases">
        <authorList>
            <person name="Jaros S."/>
            <person name="Januszkiewicz K."/>
            <person name="Wedrychowicz H."/>
        </authorList>
    </citation>
    <scope>NUCLEOTIDE SEQUENCE [LARGE SCALE GENOMIC DNA]</scope>
    <source>
        <strain evidence="2 3">DSM 21986</strain>
    </source>
</reference>
<evidence type="ECO:0000313" key="3">
    <source>
        <dbReference type="Proteomes" id="UP000184041"/>
    </source>
</evidence>
<keyword evidence="1" id="KW-0812">Transmembrane</keyword>
<dbReference type="OrthoDB" id="9804465at2"/>
<proteinExistence type="predicted"/>
<sequence length="99" mass="11378">MKIWKRNWTKEEAELWTKEDVIAALFVALSFVGIIIGTIYSFLLMPIGFITLALSVGIGILGILIIMPKMQSISREYEKKQAKYLEDLEKIARWEEIDG</sequence>
<dbReference type="AlphaFoldDB" id="A0A1M5M331"/>
<dbReference type="RefSeq" id="WP_073068743.1">
    <property type="nucleotide sequence ID" value="NZ_FQUS01000050.1"/>
</dbReference>
<accession>A0A1M5M331</accession>
<dbReference type="EMBL" id="FQUS01000050">
    <property type="protein sequence ID" value="SHG71626.1"/>
    <property type="molecule type" value="Genomic_DNA"/>
</dbReference>